<evidence type="ECO:0000313" key="2">
    <source>
        <dbReference type="Proteomes" id="UP000195667"/>
    </source>
</evidence>
<reference evidence="2" key="1">
    <citation type="submission" date="2017-02" db="EMBL/GenBank/DDBJ databases">
        <authorList>
            <person name="Daims H."/>
        </authorList>
    </citation>
    <scope>NUCLEOTIDE SEQUENCE [LARGE SCALE GENOMIC DNA]</scope>
</reference>
<dbReference type="EMBL" id="FUKI01000057">
    <property type="protein sequence ID" value="SJM90649.1"/>
    <property type="molecule type" value="Genomic_DNA"/>
</dbReference>
<dbReference type="Proteomes" id="UP000195667">
    <property type="component" value="Unassembled WGS sequence"/>
</dbReference>
<evidence type="ECO:0000313" key="1">
    <source>
        <dbReference type="EMBL" id="SJM90649.1"/>
    </source>
</evidence>
<accession>A0A1R4H348</accession>
<proteinExistence type="predicted"/>
<name>A0A1R4H348_9GAMM</name>
<protein>
    <submittedName>
        <fullName evidence="1">Uncharacterized protein</fullName>
    </submittedName>
</protein>
<gene>
    <name evidence="1" type="ORF">CRENPOLYSF1_150082</name>
</gene>
<organism evidence="1 2">
    <name type="scientific">Crenothrix polyspora</name>
    <dbReference type="NCBI Taxonomy" id="360316"/>
    <lineage>
        <taxon>Bacteria</taxon>
        <taxon>Pseudomonadati</taxon>
        <taxon>Pseudomonadota</taxon>
        <taxon>Gammaproteobacteria</taxon>
        <taxon>Methylococcales</taxon>
        <taxon>Crenotrichaceae</taxon>
        <taxon>Crenothrix</taxon>
    </lineage>
</organism>
<keyword evidence="2" id="KW-1185">Reference proteome</keyword>
<sequence length="40" mass="4782">MHLLFYNTTYNKNSYIDFQINNLHLLHLKIKINCLTSISV</sequence>
<dbReference type="AlphaFoldDB" id="A0A1R4H348"/>